<dbReference type="Pfam" id="PF00497">
    <property type="entry name" value="SBP_bac_3"/>
    <property type="match status" value="1"/>
</dbReference>
<evidence type="ECO:0000313" key="8">
    <source>
        <dbReference type="EMBL" id="SKB47683.1"/>
    </source>
</evidence>
<dbReference type="InterPro" id="IPR001638">
    <property type="entry name" value="Solute-binding_3/MltF_N"/>
</dbReference>
<dbReference type="CDD" id="cd13692">
    <property type="entry name" value="PBP2_BztA"/>
    <property type="match status" value="1"/>
</dbReference>
<evidence type="ECO:0000256" key="4">
    <source>
        <dbReference type="RuleBase" id="RU003744"/>
    </source>
</evidence>
<dbReference type="Gene3D" id="3.40.190.10">
    <property type="entry name" value="Periplasmic binding protein-like II"/>
    <property type="match status" value="2"/>
</dbReference>
<gene>
    <name evidence="7" type="ORF">ARD30_23155</name>
    <name evidence="8" type="ORF">SAMN05660750_00886</name>
</gene>
<dbReference type="InterPro" id="IPR051455">
    <property type="entry name" value="Bact_solute-bind_prot3"/>
</dbReference>
<dbReference type="GO" id="GO:0006865">
    <property type="term" value="P:amino acid transport"/>
    <property type="evidence" value="ECO:0007669"/>
    <property type="project" value="TreeGrafter"/>
</dbReference>
<dbReference type="EMBL" id="LMAR01000080">
    <property type="protein sequence ID" value="KQK28232.1"/>
    <property type="molecule type" value="Genomic_DNA"/>
</dbReference>
<dbReference type="AlphaFoldDB" id="A0A0Q3HZS0"/>
<feature type="chain" id="PRO_5014520309" evidence="5">
    <location>
        <begin position="26"/>
        <end position="345"/>
    </location>
</feature>
<protein>
    <submittedName>
        <fullName evidence="8">General L-amino acid transport system substrate-binding protein</fullName>
    </submittedName>
</protein>
<keyword evidence="9" id="KW-1185">Reference proteome</keyword>
<organism evidence="7 9">
    <name type="scientific">Bosea thiooxidans</name>
    <dbReference type="NCBI Taxonomy" id="53254"/>
    <lineage>
        <taxon>Bacteria</taxon>
        <taxon>Pseudomonadati</taxon>
        <taxon>Pseudomonadota</taxon>
        <taxon>Alphaproteobacteria</taxon>
        <taxon>Hyphomicrobiales</taxon>
        <taxon>Boseaceae</taxon>
        <taxon>Bosea</taxon>
    </lineage>
</organism>
<dbReference type="OrthoDB" id="9777941at2"/>
<evidence type="ECO:0000313" key="9">
    <source>
        <dbReference type="Proteomes" id="UP000051562"/>
    </source>
</evidence>
<evidence type="ECO:0000256" key="2">
    <source>
        <dbReference type="ARBA" id="ARBA00022448"/>
    </source>
</evidence>
<dbReference type="PROSITE" id="PS01039">
    <property type="entry name" value="SBP_BACTERIAL_3"/>
    <property type="match status" value="1"/>
</dbReference>
<evidence type="ECO:0000256" key="5">
    <source>
        <dbReference type="SAM" id="SignalP"/>
    </source>
</evidence>
<name>A0A0Q3HZS0_9HYPH</name>
<sequence>MLGNLRNKWTLAAGCLMLAATAASAESGATQKAIAGRGALNCGVSSGVQTGMSTLDSNAKWSGFEVDFCRAVAAAVLGDAEKIKFVPLEIKTAFATLQSGGIDVLARTATHTFIRDIELNVEWPGAYLYDSQGFLAKKSLGVKSAKELEGASICVSAGSNYELNLADFFRKNGMKFTPVAANTRDQNEKNLASGRCDVYANVLSALAGAVSKLGNPDDWVVLPELISMEPIGPVVRKDDSRFRDVIAWTLNALIAAEELGITQANADQMKASSTSPEVQRLLGVTGDFGVKLGLDNAWALNAIKAVGNYGEMFERNLGAKSPIKLERGLNNLWNNKGLMSSPLLR</sequence>
<dbReference type="PANTHER" id="PTHR30085">
    <property type="entry name" value="AMINO ACID ABC TRANSPORTER PERMEASE"/>
    <property type="match status" value="1"/>
</dbReference>
<reference evidence="7 9" key="1">
    <citation type="submission" date="2015-10" db="EMBL/GenBank/DDBJ databases">
        <title>Draft genome of Bosea thiooxidans.</title>
        <authorList>
            <person name="Wang X."/>
        </authorList>
    </citation>
    <scope>NUCLEOTIDE SEQUENCE [LARGE SCALE GENOMIC DNA]</scope>
    <source>
        <strain evidence="7 9">CGMCC 9174</strain>
    </source>
</reference>
<dbReference type="STRING" id="53254.SAMN05660750_00886"/>
<evidence type="ECO:0000313" key="10">
    <source>
        <dbReference type="Proteomes" id="UP000190130"/>
    </source>
</evidence>
<dbReference type="PANTHER" id="PTHR30085:SF7">
    <property type="entry name" value="AMINO-ACID ABC TRANSPORTER-BINDING PROTEIN YHDW-RELATED"/>
    <property type="match status" value="1"/>
</dbReference>
<evidence type="ECO:0000313" key="7">
    <source>
        <dbReference type="EMBL" id="KQK28232.1"/>
    </source>
</evidence>
<feature type="signal peptide" evidence="5">
    <location>
        <begin position="1"/>
        <end position="25"/>
    </location>
</feature>
<dbReference type="SMART" id="SM00062">
    <property type="entry name" value="PBPb"/>
    <property type="match status" value="1"/>
</dbReference>
<evidence type="ECO:0000259" key="6">
    <source>
        <dbReference type="SMART" id="SM00062"/>
    </source>
</evidence>
<keyword evidence="3 5" id="KW-0732">Signal</keyword>
<dbReference type="RefSeq" id="WP_055730532.1">
    <property type="nucleotide sequence ID" value="NZ_FUYX01000002.1"/>
</dbReference>
<comment type="similarity">
    <text evidence="1 4">Belongs to the bacterial solute-binding protein 3 family.</text>
</comment>
<evidence type="ECO:0000256" key="3">
    <source>
        <dbReference type="ARBA" id="ARBA00022729"/>
    </source>
</evidence>
<dbReference type="Proteomes" id="UP000051562">
    <property type="component" value="Unassembled WGS sequence"/>
</dbReference>
<accession>A0A0Q3HZS0</accession>
<feature type="domain" description="Solute-binding protein family 3/N-terminal" evidence="6">
    <location>
        <begin position="39"/>
        <end position="269"/>
    </location>
</feature>
<keyword evidence="2" id="KW-0813">Transport</keyword>
<dbReference type="InterPro" id="IPR018313">
    <property type="entry name" value="SBP_3_CS"/>
</dbReference>
<dbReference type="SUPFAM" id="SSF53850">
    <property type="entry name" value="Periplasmic binding protein-like II"/>
    <property type="match status" value="1"/>
</dbReference>
<dbReference type="EMBL" id="FUYX01000002">
    <property type="protein sequence ID" value="SKB47683.1"/>
    <property type="molecule type" value="Genomic_DNA"/>
</dbReference>
<evidence type="ECO:0000256" key="1">
    <source>
        <dbReference type="ARBA" id="ARBA00010333"/>
    </source>
</evidence>
<dbReference type="Proteomes" id="UP000190130">
    <property type="component" value="Unassembled WGS sequence"/>
</dbReference>
<reference evidence="8 10" key="2">
    <citation type="submission" date="2017-02" db="EMBL/GenBank/DDBJ databases">
        <authorList>
            <person name="Peterson S.W."/>
        </authorList>
    </citation>
    <scope>NUCLEOTIDE SEQUENCE [LARGE SCALE GENOMIC DNA]</scope>
    <source>
        <strain evidence="8 10">DSM 9653</strain>
    </source>
</reference>
<proteinExistence type="inferred from homology"/>